<organism evidence="7 8">
    <name type="scientific">Clavelina lepadiformis</name>
    <name type="common">Light-bulb sea squirt</name>
    <name type="synonym">Ascidia lepadiformis</name>
    <dbReference type="NCBI Taxonomy" id="159417"/>
    <lineage>
        <taxon>Eukaryota</taxon>
        <taxon>Metazoa</taxon>
        <taxon>Chordata</taxon>
        <taxon>Tunicata</taxon>
        <taxon>Ascidiacea</taxon>
        <taxon>Aplousobranchia</taxon>
        <taxon>Clavelinidae</taxon>
        <taxon>Clavelina</taxon>
    </lineage>
</organism>
<dbReference type="InterPro" id="IPR004031">
    <property type="entry name" value="PMP22/EMP/MP20/Claudin"/>
</dbReference>
<evidence type="ECO:0000256" key="5">
    <source>
        <dbReference type="SAM" id="MobiDB-lite"/>
    </source>
</evidence>
<evidence type="ECO:0000313" key="8">
    <source>
        <dbReference type="Proteomes" id="UP001642483"/>
    </source>
</evidence>
<gene>
    <name evidence="7" type="ORF">CVLEPA_LOCUS14184</name>
</gene>
<comment type="caution">
    <text evidence="7">The sequence shown here is derived from an EMBL/GenBank/DDBJ whole genome shotgun (WGS) entry which is preliminary data.</text>
</comment>
<feature type="transmembrane region" description="Helical" evidence="6">
    <location>
        <begin position="156"/>
        <end position="175"/>
    </location>
</feature>
<name>A0ABP0FWZ5_CLALP</name>
<feature type="transmembrane region" description="Helical" evidence="6">
    <location>
        <begin position="111"/>
        <end position="136"/>
    </location>
</feature>
<reference evidence="7 8" key="1">
    <citation type="submission" date="2024-02" db="EMBL/GenBank/DDBJ databases">
        <authorList>
            <person name="Daric V."/>
            <person name="Darras S."/>
        </authorList>
    </citation>
    <scope>NUCLEOTIDE SEQUENCE [LARGE SCALE GENOMIC DNA]</scope>
</reference>
<dbReference type="Pfam" id="PF00822">
    <property type="entry name" value="PMP22_Claudin"/>
    <property type="match status" value="1"/>
</dbReference>
<evidence type="ECO:0000313" key="7">
    <source>
        <dbReference type="EMBL" id="CAK8683071.1"/>
    </source>
</evidence>
<feature type="region of interest" description="Disordered" evidence="5">
    <location>
        <begin position="188"/>
        <end position="210"/>
    </location>
</feature>
<keyword evidence="2 6" id="KW-0812">Transmembrane</keyword>
<evidence type="ECO:0000256" key="1">
    <source>
        <dbReference type="ARBA" id="ARBA00004141"/>
    </source>
</evidence>
<keyword evidence="8" id="KW-1185">Reference proteome</keyword>
<evidence type="ECO:0000256" key="4">
    <source>
        <dbReference type="ARBA" id="ARBA00023136"/>
    </source>
</evidence>
<keyword evidence="4 6" id="KW-0472">Membrane</keyword>
<dbReference type="Gene3D" id="1.20.140.150">
    <property type="match status" value="1"/>
</dbReference>
<dbReference type="SUPFAM" id="SSF103473">
    <property type="entry name" value="MFS general substrate transporter"/>
    <property type="match status" value="1"/>
</dbReference>
<accession>A0ABP0FWZ5</accession>
<dbReference type="PANTHER" id="PTHR10671">
    <property type="entry name" value="EPITHELIAL MEMBRANE PROTEIN-RELATED"/>
    <property type="match status" value="1"/>
</dbReference>
<protein>
    <submittedName>
        <fullName evidence="7">Uncharacterized protein</fullName>
    </submittedName>
</protein>
<feature type="transmembrane region" description="Helical" evidence="6">
    <location>
        <begin position="81"/>
        <end position="102"/>
    </location>
</feature>
<dbReference type="Proteomes" id="UP001642483">
    <property type="component" value="Unassembled WGS sequence"/>
</dbReference>
<sequence length="210" mass="23368">MPCTSCSKHCVEMYFFFGISVVFLAPALILDFIAVTTADWFAFKTKSDLSLTVQWSGLYRSCSYPDNCAFDLWQRPLVGQINFFFMVSSIVIIFIALTLLIAAEHQARKDLFITSACFAIFGGAVIIASMIMYTIAVERELRGIRYTALGSYGSSYIIAWVAALLCVLAGICALLRMWRLNKGVAPCTQAPDDKNEKKNSNEENEAEAFV</sequence>
<feature type="transmembrane region" description="Helical" evidence="6">
    <location>
        <begin position="12"/>
        <end position="35"/>
    </location>
</feature>
<proteinExistence type="predicted"/>
<dbReference type="EMBL" id="CAWYQH010000096">
    <property type="protein sequence ID" value="CAK8683071.1"/>
    <property type="molecule type" value="Genomic_DNA"/>
</dbReference>
<comment type="subcellular location">
    <subcellularLocation>
        <location evidence="1">Membrane</location>
        <topology evidence="1">Multi-pass membrane protein</topology>
    </subcellularLocation>
</comment>
<dbReference type="PANTHER" id="PTHR10671:SF108">
    <property type="entry name" value="CLAUDIN FAMILY PROTEIN-RELATED"/>
    <property type="match status" value="1"/>
</dbReference>
<evidence type="ECO:0000256" key="2">
    <source>
        <dbReference type="ARBA" id="ARBA00022692"/>
    </source>
</evidence>
<dbReference type="InterPro" id="IPR050579">
    <property type="entry name" value="PMP-22/EMP/MP20-like"/>
</dbReference>
<evidence type="ECO:0000256" key="6">
    <source>
        <dbReference type="SAM" id="Phobius"/>
    </source>
</evidence>
<evidence type="ECO:0000256" key="3">
    <source>
        <dbReference type="ARBA" id="ARBA00022989"/>
    </source>
</evidence>
<feature type="compositionally biased region" description="Basic and acidic residues" evidence="5">
    <location>
        <begin position="191"/>
        <end position="201"/>
    </location>
</feature>
<dbReference type="InterPro" id="IPR036259">
    <property type="entry name" value="MFS_trans_sf"/>
</dbReference>
<keyword evidence="3 6" id="KW-1133">Transmembrane helix</keyword>